<feature type="transmembrane region" description="Helical" evidence="7">
    <location>
        <begin position="291"/>
        <end position="311"/>
    </location>
</feature>
<evidence type="ECO:0008006" key="10">
    <source>
        <dbReference type="Google" id="ProtNLM"/>
    </source>
</evidence>
<feature type="transmembrane region" description="Helical" evidence="7">
    <location>
        <begin position="229"/>
        <end position="248"/>
    </location>
</feature>
<feature type="transmembrane region" description="Helical" evidence="7">
    <location>
        <begin position="6"/>
        <end position="25"/>
    </location>
</feature>
<evidence type="ECO:0000256" key="7">
    <source>
        <dbReference type="SAM" id="Phobius"/>
    </source>
</evidence>
<keyword evidence="2" id="KW-0813">Transport</keyword>
<dbReference type="PANTHER" id="PTHR36838:SF1">
    <property type="entry name" value="SLR1864 PROTEIN"/>
    <property type="match status" value="1"/>
</dbReference>
<evidence type="ECO:0000256" key="2">
    <source>
        <dbReference type="ARBA" id="ARBA00022448"/>
    </source>
</evidence>
<protein>
    <recommendedName>
        <fullName evidence="10">AEC family transporter</fullName>
    </recommendedName>
</protein>
<dbReference type="Pfam" id="PF03547">
    <property type="entry name" value="Mem_trans"/>
    <property type="match status" value="1"/>
</dbReference>
<dbReference type="GO" id="GO:0016020">
    <property type="term" value="C:membrane"/>
    <property type="evidence" value="ECO:0007669"/>
    <property type="project" value="UniProtKB-SubCell"/>
</dbReference>
<feature type="transmembrane region" description="Helical" evidence="7">
    <location>
        <begin position="37"/>
        <end position="55"/>
    </location>
</feature>
<dbReference type="GO" id="GO:0055085">
    <property type="term" value="P:transmembrane transport"/>
    <property type="evidence" value="ECO:0007669"/>
    <property type="project" value="InterPro"/>
</dbReference>
<evidence type="ECO:0000256" key="4">
    <source>
        <dbReference type="ARBA" id="ARBA00022692"/>
    </source>
</evidence>
<dbReference type="EMBL" id="QREH01000001">
    <property type="protein sequence ID" value="REE03667.1"/>
    <property type="molecule type" value="Genomic_DNA"/>
</dbReference>
<feature type="transmembrane region" description="Helical" evidence="7">
    <location>
        <begin position="198"/>
        <end position="217"/>
    </location>
</feature>
<keyword evidence="5 7" id="KW-1133">Transmembrane helix</keyword>
<dbReference type="Proteomes" id="UP000256727">
    <property type="component" value="Unassembled WGS sequence"/>
</dbReference>
<dbReference type="AlphaFoldDB" id="A0A3D9LDZ6"/>
<dbReference type="InterPro" id="IPR004776">
    <property type="entry name" value="Mem_transp_PIN-like"/>
</dbReference>
<gene>
    <name evidence="8" type="ORF">C8E99_1480</name>
</gene>
<keyword evidence="4 7" id="KW-0812">Transmembrane</keyword>
<comment type="caution">
    <text evidence="8">The sequence shown here is derived from an EMBL/GenBank/DDBJ whole genome shotgun (WGS) entry which is preliminary data.</text>
</comment>
<keyword evidence="3" id="KW-1003">Cell membrane</keyword>
<evidence type="ECO:0000256" key="3">
    <source>
        <dbReference type="ARBA" id="ARBA00022475"/>
    </source>
</evidence>
<evidence type="ECO:0000313" key="9">
    <source>
        <dbReference type="Proteomes" id="UP000256727"/>
    </source>
</evidence>
<evidence type="ECO:0000256" key="6">
    <source>
        <dbReference type="ARBA" id="ARBA00023136"/>
    </source>
</evidence>
<keyword evidence="6 7" id="KW-0472">Membrane</keyword>
<feature type="transmembrane region" description="Helical" evidence="7">
    <location>
        <begin position="126"/>
        <end position="147"/>
    </location>
</feature>
<comment type="subcellular location">
    <subcellularLocation>
        <location evidence="1">Membrane</location>
        <topology evidence="1">Multi-pass membrane protein</topology>
    </subcellularLocation>
</comment>
<evidence type="ECO:0000256" key="5">
    <source>
        <dbReference type="ARBA" id="ARBA00022989"/>
    </source>
</evidence>
<sequence>MDGVFLGFSIVLVIIGIGLLAAVLLPRGTTASIQHGLTPAIYYVTNPLLMVVLVAEIDLRALVQVYAPAALVTAVVAGACYALVSWLVLKRPAGQTAVGAMASSYVNAGNIGLPIAIYAVGSSVPAVSVLVTQLLLIAPVYLTVFGWCSRQRGSAQPRLARTVLASVANPVTVGTAVGAVLALVDWVPPEFLWTPMDMLGRASIPLLLFVFGLSLASQRPFRDRSQVPDIVWGSFVKLALMPVVAWAVGHGVFGLEGVELFGVVAMAALPTAQNVYLFSSQFKLPNLLVRDIVFSSAVLSLPVILVVALLLEP</sequence>
<proteinExistence type="predicted"/>
<feature type="transmembrane region" description="Helical" evidence="7">
    <location>
        <begin position="67"/>
        <end position="89"/>
    </location>
</feature>
<dbReference type="RefSeq" id="WP_115931743.1">
    <property type="nucleotide sequence ID" value="NZ_QREH01000001.1"/>
</dbReference>
<keyword evidence="9" id="KW-1185">Reference proteome</keyword>
<evidence type="ECO:0000256" key="1">
    <source>
        <dbReference type="ARBA" id="ARBA00004141"/>
    </source>
</evidence>
<feature type="transmembrane region" description="Helical" evidence="7">
    <location>
        <begin position="260"/>
        <end position="279"/>
    </location>
</feature>
<feature type="transmembrane region" description="Helical" evidence="7">
    <location>
        <begin position="159"/>
        <end position="186"/>
    </location>
</feature>
<dbReference type="OrthoDB" id="5405318at2"/>
<reference evidence="8 9" key="1">
    <citation type="submission" date="2018-07" db="EMBL/GenBank/DDBJ databases">
        <title>Sequencing the genomes of 1000 actinobacteria strains.</title>
        <authorList>
            <person name="Klenk H.-P."/>
        </authorList>
    </citation>
    <scope>NUCLEOTIDE SEQUENCE [LARGE SCALE GENOMIC DNA]</scope>
    <source>
        <strain evidence="8 9">DSM 14442</strain>
    </source>
</reference>
<organism evidence="8 9">
    <name type="scientific">Citricoccus muralis</name>
    <dbReference type="NCBI Taxonomy" id="169134"/>
    <lineage>
        <taxon>Bacteria</taxon>
        <taxon>Bacillati</taxon>
        <taxon>Actinomycetota</taxon>
        <taxon>Actinomycetes</taxon>
        <taxon>Micrococcales</taxon>
        <taxon>Micrococcaceae</taxon>
        <taxon>Citricoccus</taxon>
    </lineage>
</organism>
<accession>A0A3D9LDZ6</accession>
<dbReference type="PANTHER" id="PTHR36838">
    <property type="entry name" value="AUXIN EFFLUX CARRIER FAMILY PROTEIN"/>
    <property type="match status" value="1"/>
</dbReference>
<evidence type="ECO:0000313" key="8">
    <source>
        <dbReference type="EMBL" id="REE03667.1"/>
    </source>
</evidence>
<name>A0A3D9LDZ6_9MICC</name>
<feature type="transmembrane region" description="Helical" evidence="7">
    <location>
        <begin position="96"/>
        <end position="120"/>
    </location>
</feature>